<feature type="domain" description="Pyrroloquinoline quinone-dependent pyranose dehydrogenase beta-propeller" evidence="3">
    <location>
        <begin position="61"/>
        <end position="400"/>
    </location>
</feature>
<dbReference type="InterPro" id="IPR008914">
    <property type="entry name" value="PEBP"/>
</dbReference>
<dbReference type="PATRIC" id="fig|1177755.3.peg.1396"/>
<feature type="region of interest" description="Disordered" evidence="1">
    <location>
        <begin position="430"/>
        <end position="463"/>
    </location>
</feature>
<feature type="compositionally biased region" description="Acidic residues" evidence="1">
    <location>
        <begin position="430"/>
        <end position="445"/>
    </location>
</feature>
<reference evidence="4 5" key="1">
    <citation type="submission" date="2016-07" db="EMBL/GenBank/DDBJ databases">
        <title>Draft genome sequence of Methyloligella halotolerans C2T (VKM B-2706T=CCUG 61687T=DSM 25045T), a halotolerant polyhydroxybutyrate accumulating methylotroph.</title>
        <authorList>
            <person name="Vasilenko O.V."/>
            <person name="Doronina N.V."/>
            <person name="Poroshina M.N."/>
            <person name="Tarlachkov S.V."/>
            <person name="Trotsenko Y.A."/>
        </authorList>
    </citation>
    <scope>NUCLEOTIDE SEQUENCE [LARGE SCALE GENOMIC DNA]</scope>
    <source>
        <strain evidence="4 5">VKM B-2706</strain>
    </source>
</reference>
<dbReference type="Pfam" id="PF22807">
    <property type="entry name" value="TrAA12"/>
    <property type="match status" value="1"/>
</dbReference>
<comment type="caution">
    <text evidence="4">The sequence shown here is derived from an EMBL/GenBank/DDBJ whole genome shotgun (WGS) entry which is preliminary data.</text>
</comment>
<dbReference type="STRING" id="1177755.A7A08_01393"/>
<gene>
    <name evidence="4" type="ORF">A7A08_01393</name>
</gene>
<dbReference type="EMBL" id="MASI01000003">
    <property type="protein sequence ID" value="ODA67362.1"/>
    <property type="molecule type" value="Genomic_DNA"/>
</dbReference>
<keyword evidence="5" id="KW-1185">Reference proteome</keyword>
<dbReference type="SUPFAM" id="SSF49777">
    <property type="entry name" value="PEBP-like"/>
    <property type="match status" value="1"/>
</dbReference>
<feature type="region of interest" description="Disordered" evidence="1">
    <location>
        <begin position="536"/>
        <end position="561"/>
    </location>
</feature>
<dbReference type="CDD" id="cd00865">
    <property type="entry name" value="PEBP_bact_arch"/>
    <property type="match status" value="1"/>
</dbReference>
<accession>A0A1E2RYY5</accession>
<feature type="signal peptide" evidence="2">
    <location>
        <begin position="1"/>
        <end position="31"/>
    </location>
</feature>
<protein>
    <submittedName>
        <fullName evidence="4">Putative kinase inhibitor protein</fullName>
    </submittedName>
</protein>
<dbReference type="PANTHER" id="PTHR19328:SF53">
    <property type="entry name" value="MEMBRANE PROTEIN"/>
    <property type="match status" value="1"/>
</dbReference>
<evidence type="ECO:0000313" key="4">
    <source>
        <dbReference type="EMBL" id="ODA67362.1"/>
    </source>
</evidence>
<dbReference type="PANTHER" id="PTHR19328">
    <property type="entry name" value="HEDGEHOG-INTERACTING PROTEIN"/>
    <property type="match status" value="1"/>
</dbReference>
<evidence type="ECO:0000259" key="3">
    <source>
        <dbReference type="Pfam" id="PF22807"/>
    </source>
</evidence>
<dbReference type="InterPro" id="IPR036610">
    <property type="entry name" value="PEBP-like_sf"/>
</dbReference>
<dbReference type="InterPro" id="IPR011042">
    <property type="entry name" value="6-blade_b-propeller_TolB-like"/>
</dbReference>
<dbReference type="AlphaFoldDB" id="A0A1E2RYY5"/>
<evidence type="ECO:0000313" key="5">
    <source>
        <dbReference type="Proteomes" id="UP000095087"/>
    </source>
</evidence>
<evidence type="ECO:0000256" key="1">
    <source>
        <dbReference type="SAM" id="MobiDB-lite"/>
    </source>
</evidence>
<feature type="chain" id="PRO_5009116653" evidence="2">
    <location>
        <begin position="32"/>
        <end position="619"/>
    </location>
</feature>
<dbReference type="SUPFAM" id="SSF50952">
    <property type="entry name" value="Soluble quinoprotein glucose dehydrogenase"/>
    <property type="match status" value="1"/>
</dbReference>
<dbReference type="RefSeq" id="WP_208430590.1">
    <property type="nucleotide sequence ID" value="NZ_MASI01000003.1"/>
</dbReference>
<dbReference type="InterPro" id="IPR011041">
    <property type="entry name" value="Quinoprot_gluc/sorb_DH_b-prop"/>
</dbReference>
<name>A0A1E2RYY5_9HYPH</name>
<evidence type="ECO:0000256" key="2">
    <source>
        <dbReference type="SAM" id="SignalP"/>
    </source>
</evidence>
<dbReference type="Gene3D" id="3.90.280.10">
    <property type="entry name" value="PEBP-like"/>
    <property type="match status" value="1"/>
</dbReference>
<dbReference type="InterPro" id="IPR005247">
    <property type="entry name" value="YbhB_YbcL/LppC-like"/>
</dbReference>
<sequence length="619" mass="67171">MPLFQHPLKTAALTALSAAWILAPAVPPASAQEKMTDVEVTGHIVKPKALQPTDKDVAGLKLPEGFKLETFATGLINPRVLAVSEDGTLYATRRSVGDVIMIQDRDGDGKAETVKTVASRPNMHGIAFDGDTVYLVTIKEIYKAEVKEDGTFGELTRIVDDLPDAGQHADRTIAVGPNDKLYVSVGSTCNACDERNPENATMLQVEPDGSSRTIYASGLRNTIGFAFQPRSGDLYGWDHGIDWLGDDEQPEELNLIQKGRKYGWPYIYGDGGKNPADEPPGDLTHEDWAKASEAPVLTNTAHAAPMELEFYEGNQFPDDYQGDAFVAMHGSWNRKPPSGYEVLRVHFEDGKPTKLEPFVTGFLKETSDGYGYLGRPFGLATSKDGALFISDDANGAIYKVTFPEDESELVQAGKQVGEVVEDVLDVVTPDTDEETEETMANDDESGVVTERTSPKNGADLGLTTPAFGAEDAIPHKFSAYGQNISPALRWTKGPEGTKSYALLIEDPDAPMEKPFVHWVLFDIPPGVTSLEEGLPGSAALEQPDGARQGNNGMGSTGYFGPKPPDEKPHRYYFQLFALDKMLDLGPDADREALLEAMKGHILAQDVLMGTFEKPDNAGD</sequence>
<dbReference type="Pfam" id="PF01161">
    <property type="entry name" value="PBP"/>
    <property type="match status" value="1"/>
</dbReference>
<dbReference type="InterPro" id="IPR054539">
    <property type="entry name" value="Beta-prop_PDH"/>
</dbReference>
<keyword evidence="2" id="KW-0732">Signal</keyword>
<organism evidence="4 5">
    <name type="scientific">Methyloligella halotolerans</name>
    <dbReference type="NCBI Taxonomy" id="1177755"/>
    <lineage>
        <taxon>Bacteria</taxon>
        <taxon>Pseudomonadati</taxon>
        <taxon>Pseudomonadota</taxon>
        <taxon>Alphaproteobacteria</taxon>
        <taxon>Hyphomicrobiales</taxon>
        <taxon>Hyphomicrobiaceae</taxon>
        <taxon>Methyloligella</taxon>
    </lineage>
</organism>
<dbReference type="Gene3D" id="2.120.10.30">
    <property type="entry name" value="TolB, C-terminal domain"/>
    <property type="match status" value="1"/>
</dbReference>
<dbReference type="Proteomes" id="UP000095087">
    <property type="component" value="Unassembled WGS sequence"/>
</dbReference>
<proteinExistence type="predicted"/>
<dbReference type="NCBIfam" id="TIGR00481">
    <property type="entry name" value="YbhB/YbcL family Raf kinase inhibitor-like protein"/>
    <property type="match status" value="1"/>
</dbReference>